<organism evidence="2 3">
    <name type="scientific">Lactiplantibacillus garii</name>
    <dbReference type="NCBI Taxonomy" id="2306423"/>
    <lineage>
        <taxon>Bacteria</taxon>
        <taxon>Bacillati</taxon>
        <taxon>Bacillota</taxon>
        <taxon>Bacilli</taxon>
        <taxon>Lactobacillales</taxon>
        <taxon>Lactobacillaceae</taxon>
        <taxon>Lactiplantibacillus</taxon>
    </lineage>
</organism>
<feature type="transmembrane region" description="Helical" evidence="1">
    <location>
        <begin position="62"/>
        <end position="80"/>
    </location>
</feature>
<feature type="transmembrane region" description="Helical" evidence="1">
    <location>
        <begin position="86"/>
        <end position="103"/>
    </location>
</feature>
<protein>
    <recommendedName>
        <fullName evidence="4">Glycosyltransferase RgtA/B/C/D-like domain-containing protein</fullName>
    </recommendedName>
</protein>
<accession>A0A3R8J5B7</accession>
<keyword evidence="3" id="KW-1185">Reference proteome</keyword>
<reference evidence="2 3" key="1">
    <citation type="submission" date="2018-08" db="EMBL/GenBank/DDBJ databases">
        <title>Genome Lactobacillus garii FI11369.</title>
        <authorList>
            <person name="Diaz M."/>
            <person name="Narbad A."/>
        </authorList>
    </citation>
    <scope>NUCLEOTIDE SEQUENCE [LARGE SCALE GENOMIC DNA]</scope>
    <source>
        <strain evidence="2 3">FI11369</strain>
    </source>
</reference>
<feature type="non-terminal residue" evidence="2">
    <location>
        <position position="1"/>
    </location>
</feature>
<evidence type="ECO:0008006" key="4">
    <source>
        <dbReference type="Google" id="ProtNLM"/>
    </source>
</evidence>
<keyword evidence="1" id="KW-1133">Transmembrane helix</keyword>
<sequence>IGTANNYFYPYVYLWLWAFPYAIINDPVIAYYLNVFILMMATMGIAYICVNSFTKSRMQATLISVLFTTAPYHIFILSGQSVLGEALAFTFIPLFFLGLYNVIRGNVHKWWIIAIALALTTYAHLITLALEGIIAVVVYFATIM</sequence>
<gene>
    <name evidence="2" type="ORF">D1831_14435</name>
</gene>
<keyword evidence="1" id="KW-0472">Membrane</keyword>
<evidence type="ECO:0000256" key="1">
    <source>
        <dbReference type="SAM" id="Phobius"/>
    </source>
</evidence>
<feature type="transmembrane region" description="Helical" evidence="1">
    <location>
        <begin position="30"/>
        <end position="50"/>
    </location>
</feature>
<evidence type="ECO:0000313" key="3">
    <source>
        <dbReference type="Proteomes" id="UP000283633"/>
    </source>
</evidence>
<feature type="transmembrane region" description="Helical" evidence="1">
    <location>
        <begin position="110"/>
        <end position="141"/>
    </location>
</feature>
<dbReference type="Proteomes" id="UP000283633">
    <property type="component" value="Unassembled WGS sequence"/>
</dbReference>
<comment type="caution">
    <text evidence="2">The sequence shown here is derived from an EMBL/GenBank/DDBJ whole genome shotgun (WGS) entry which is preliminary data.</text>
</comment>
<feature type="non-terminal residue" evidence="2">
    <location>
        <position position="144"/>
    </location>
</feature>
<name>A0A3R8J5B7_9LACO</name>
<evidence type="ECO:0000313" key="2">
    <source>
        <dbReference type="EMBL" id="RRK09143.1"/>
    </source>
</evidence>
<feature type="transmembrane region" description="Helical" evidence="1">
    <location>
        <begin position="7"/>
        <end position="24"/>
    </location>
</feature>
<proteinExistence type="predicted"/>
<dbReference type="EMBL" id="QWZQ01000136">
    <property type="protein sequence ID" value="RRK09143.1"/>
    <property type="molecule type" value="Genomic_DNA"/>
</dbReference>
<keyword evidence="1" id="KW-0812">Transmembrane</keyword>
<dbReference type="AlphaFoldDB" id="A0A3R8J5B7"/>